<keyword evidence="1" id="KW-0812">Transmembrane</keyword>
<feature type="transmembrane region" description="Helical" evidence="1">
    <location>
        <begin position="56"/>
        <end position="75"/>
    </location>
</feature>
<organism evidence="3">
    <name type="scientific">Pseudomonas sp. MYb327</name>
    <dbReference type="NCBI Taxonomy" id="2745230"/>
    <lineage>
        <taxon>Bacteria</taxon>
        <taxon>Pseudomonadati</taxon>
        <taxon>Pseudomonadota</taxon>
        <taxon>Gammaproteobacteria</taxon>
        <taxon>Pseudomonadales</taxon>
        <taxon>Pseudomonadaceae</taxon>
        <taxon>Pseudomonas</taxon>
    </lineage>
</organism>
<dbReference type="EMBL" id="CP159258">
    <property type="protein sequence ID" value="XCG72794.1"/>
    <property type="molecule type" value="Genomic_DNA"/>
</dbReference>
<accession>A0AAU8E013</accession>
<keyword evidence="1" id="KW-1133">Transmembrane helix</keyword>
<reference evidence="3" key="1">
    <citation type="submission" date="2024-06" db="EMBL/GenBank/DDBJ databases">
        <title>The Caenorhabditis elegans bacterial microbiome influences microsporidia infection through nutrient limitation and inhibiting parasite invasion.</title>
        <authorList>
            <person name="Tamim El Jarkass H."/>
            <person name="Castelblanco S."/>
            <person name="Kaur M."/>
            <person name="Wan Y.C."/>
            <person name="Ellis A.E."/>
            <person name="Sheldon R.D."/>
            <person name="Lien E.C."/>
            <person name="Burton N.O."/>
            <person name="Wright G.D."/>
            <person name="Reinke A.W."/>
        </authorList>
    </citation>
    <scope>NUCLEOTIDE SEQUENCE</scope>
    <source>
        <strain evidence="3">MYb327</strain>
    </source>
</reference>
<dbReference type="NCBIfam" id="NF033631">
    <property type="entry name" value="SLATT_5"/>
    <property type="match status" value="1"/>
</dbReference>
<evidence type="ECO:0000259" key="2">
    <source>
        <dbReference type="Pfam" id="PF18160"/>
    </source>
</evidence>
<evidence type="ECO:0000256" key="1">
    <source>
        <dbReference type="SAM" id="Phobius"/>
    </source>
</evidence>
<evidence type="ECO:0000313" key="3">
    <source>
        <dbReference type="EMBL" id="XCG72794.1"/>
    </source>
</evidence>
<dbReference type="Pfam" id="PF18160">
    <property type="entry name" value="SLATT_5"/>
    <property type="match status" value="1"/>
</dbReference>
<gene>
    <name evidence="3" type="ORF">ABVN21_18815</name>
</gene>
<feature type="transmembrane region" description="Helical" evidence="1">
    <location>
        <begin position="21"/>
        <end position="44"/>
    </location>
</feature>
<name>A0AAU8E013_9PSED</name>
<feature type="domain" description="SMODS and SLOG-associating 2TM effector" evidence="2">
    <location>
        <begin position="2"/>
        <end position="157"/>
    </location>
</feature>
<keyword evidence="1" id="KW-0472">Membrane</keyword>
<protein>
    <submittedName>
        <fullName evidence="3">SLATT domain-containing protein</fullName>
    </submittedName>
</protein>
<dbReference type="AlphaFoldDB" id="A0AAU8E013"/>
<proteinExistence type="predicted"/>
<feature type="transmembrane region" description="Helical" evidence="1">
    <location>
        <begin position="165"/>
        <end position="189"/>
    </location>
</feature>
<sequence>MSLTSDYRFNTYRRLNSLEGASNVALILASTALIVVSFIVALYTGKLGREEIYITIGQNCLPIIMLALSILVSGAKYGARSEKIHDCAQSLNHFKKLLKFDIEDHNFSPSSDNFKEYAKQYAEIIAKHENHSKVDLSIESLRTTKSTGFLKLLLELAAGLIGRGLLYYLYISISVMSVFWMLLGIYLAIRGVTPC</sequence>
<dbReference type="InterPro" id="IPR041115">
    <property type="entry name" value="SLATT_5"/>
</dbReference>
<dbReference type="RefSeq" id="WP_353637209.1">
    <property type="nucleotide sequence ID" value="NZ_CP159258.1"/>
</dbReference>